<evidence type="ECO:0000313" key="3">
    <source>
        <dbReference type="Proteomes" id="UP001154252"/>
    </source>
</evidence>
<dbReference type="CDD" id="cd00609">
    <property type="entry name" value="AAT_like"/>
    <property type="match status" value="1"/>
</dbReference>
<dbReference type="OrthoDB" id="7042322at2759"/>
<dbReference type="PANTHER" id="PTHR42858:SF1">
    <property type="entry name" value="LD15494P"/>
    <property type="match status" value="1"/>
</dbReference>
<dbReference type="Proteomes" id="UP001154252">
    <property type="component" value="Unassembled WGS sequence"/>
</dbReference>
<dbReference type="GO" id="GO:0030170">
    <property type="term" value="F:pyridoxal phosphate binding"/>
    <property type="evidence" value="ECO:0007669"/>
    <property type="project" value="InterPro"/>
</dbReference>
<dbReference type="Pfam" id="PF00155">
    <property type="entry name" value="Aminotran_1_2"/>
    <property type="match status" value="1"/>
</dbReference>
<evidence type="ECO:0000313" key="2">
    <source>
        <dbReference type="EMBL" id="CAG8893631.1"/>
    </source>
</evidence>
<feature type="domain" description="Aminotransferase class I/classII large" evidence="1">
    <location>
        <begin position="44"/>
        <end position="428"/>
    </location>
</feature>
<reference evidence="2" key="1">
    <citation type="submission" date="2021-07" db="EMBL/GenBank/DDBJ databases">
        <authorList>
            <person name="Branca A.L. A."/>
        </authorList>
    </citation>
    <scope>NUCLEOTIDE SEQUENCE</scope>
</reference>
<dbReference type="AlphaFoldDB" id="A0A9W4K734"/>
<dbReference type="Gene3D" id="3.40.640.10">
    <property type="entry name" value="Type I PLP-dependent aspartate aminotransferase-like (Major domain)"/>
    <property type="match status" value="1"/>
</dbReference>
<dbReference type="EMBL" id="CAJVRC010000846">
    <property type="protein sequence ID" value="CAG8893631.1"/>
    <property type="molecule type" value="Genomic_DNA"/>
</dbReference>
<sequence length="441" mass="48493">MTITVSPKPIDLQTGWPNPALLPAPILRHSATTVLSNPSIATPALLYGPDEGYEPLRTHIAAWLSDFYQPREPVSSQRICITGGASQNLACVLQTFTDPVYTRNVWMVAPTYHLAARIMDDAGFAGRLRGIPEDDEGVDIAVLESGLRAAEDIALRDGNTEPKMKPPRPWRKIYKHVIYAVPTFANPSGKIMSLRRREALVRLARQYDALIVTDDVYDFLLWSAKPEGEENFGDRACIPRIVDVDRYVDGGPQDEWGHALSNGSFSKLIGPGARTGWAEASEKVAYGLSQTGSSRSGGAPSHLCAAIIDQMFPTGIQNHIRDVLQPKYAQHYHTLLSAIHEHLLPLGVTVPAPAATAGGYFMWIGLPAPLLAADVVQLALSEENLRVSPGDVFQVPGDPQVTDEGFSDHLRLCFAWEEPRHLTEGMRRLARVLNRMTRTQV</sequence>
<dbReference type="SUPFAM" id="SSF53383">
    <property type="entry name" value="PLP-dependent transferases"/>
    <property type="match status" value="1"/>
</dbReference>
<dbReference type="GO" id="GO:0047536">
    <property type="term" value="F:2-aminoadipate transaminase activity"/>
    <property type="evidence" value="ECO:0007669"/>
    <property type="project" value="TreeGrafter"/>
</dbReference>
<comment type="caution">
    <text evidence="2">The sequence shown here is derived from an EMBL/GenBank/DDBJ whole genome shotgun (WGS) entry which is preliminary data.</text>
</comment>
<proteinExistence type="predicted"/>
<protein>
    <recommendedName>
        <fullName evidence="1">Aminotransferase class I/classII large domain-containing protein</fullName>
    </recommendedName>
</protein>
<dbReference type="InterPro" id="IPR015424">
    <property type="entry name" value="PyrdxlP-dep_Trfase"/>
</dbReference>
<dbReference type="FunFam" id="3.40.640.10:FF:000080">
    <property type="entry name" value="Aminotransferase, putative"/>
    <property type="match status" value="1"/>
</dbReference>
<dbReference type="PANTHER" id="PTHR42858">
    <property type="entry name" value="AMINOTRANSFERASE"/>
    <property type="match status" value="1"/>
</dbReference>
<gene>
    <name evidence="2" type="ORF">PEGY_LOCUS3677</name>
</gene>
<dbReference type="InterPro" id="IPR015422">
    <property type="entry name" value="PyrdxlP-dep_Trfase_small"/>
</dbReference>
<organism evidence="2 3">
    <name type="scientific">Penicillium egyptiacum</name>
    <dbReference type="NCBI Taxonomy" id="1303716"/>
    <lineage>
        <taxon>Eukaryota</taxon>
        <taxon>Fungi</taxon>
        <taxon>Dikarya</taxon>
        <taxon>Ascomycota</taxon>
        <taxon>Pezizomycotina</taxon>
        <taxon>Eurotiomycetes</taxon>
        <taxon>Eurotiomycetidae</taxon>
        <taxon>Eurotiales</taxon>
        <taxon>Aspergillaceae</taxon>
        <taxon>Penicillium</taxon>
    </lineage>
</organism>
<dbReference type="Gene3D" id="3.90.1150.10">
    <property type="entry name" value="Aspartate Aminotransferase, domain 1"/>
    <property type="match status" value="1"/>
</dbReference>
<evidence type="ECO:0000259" key="1">
    <source>
        <dbReference type="Pfam" id="PF00155"/>
    </source>
</evidence>
<dbReference type="InterPro" id="IPR004839">
    <property type="entry name" value="Aminotransferase_I/II_large"/>
</dbReference>
<dbReference type="InterPro" id="IPR015421">
    <property type="entry name" value="PyrdxlP-dep_Trfase_major"/>
</dbReference>
<accession>A0A9W4K734</accession>
<keyword evidence="3" id="KW-1185">Reference proteome</keyword>
<name>A0A9W4K734_9EURO</name>